<dbReference type="GO" id="GO:0003682">
    <property type="term" value="F:chromatin binding"/>
    <property type="evidence" value="ECO:0007669"/>
    <property type="project" value="InterPro"/>
</dbReference>
<dbReference type="Proteomes" id="UP000288805">
    <property type="component" value="Unassembled WGS sequence"/>
</dbReference>
<feature type="compositionally biased region" description="Acidic residues" evidence="1">
    <location>
        <begin position="778"/>
        <end position="799"/>
    </location>
</feature>
<evidence type="ECO:0000259" key="2">
    <source>
        <dbReference type="PROSITE" id="PS51038"/>
    </source>
</evidence>
<accession>A0A438ER03</accession>
<protein>
    <recommendedName>
        <fullName evidence="2">BAH domain-containing protein</fullName>
    </recommendedName>
</protein>
<dbReference type="PANTHER" id="PTHR31917">
    <property type="entry name" value="AGENET DOMAIN-CONTAINING PROTEIN-RELATED"/>
    <property type="match status" value="1"/>
</dbReference>
<feature type="compositionally biased region" description="Basic and acidic residues" evidence="1">
    <location>
        <begin position="747"/>
        <end position="777"/>
    </location>
</feature>
<dbReference type="SMART" id="SM00439">
    <property type="entry name" value="BAH"/>
    <property type="match status" value="1"/>
</dbReference>
<dbReference type="AlphaFoldDB" id="A0A438ER03"/>
<dbReference type="PROSITE" id="PS51038">
    <property type="entry name" value="BAH"/>
    <property type="match status" value="1"/>
</dbReference>
<proteinExistence type="predicted"/>
<organism evidence="3 4">
    <name type="scientific">Vitis vinifera</name>
    <name type="common">Grape</name>
    <dbReference type="NCBI Taxonomy" id="29760"/>
    <lineage>
        <taxon>Eukaryota</taxon>
        <taxon>Viridiplantae</taxon>
        <taxon>Streptophyta</taxon>
        <taxon>Embryophyta</taxon>
        <taxon>Tracheophyta</taxon>
        <taxon>Spermatophyta</taxon>
        <taxon>Magnoliopsida</taxon>
        <taxon>eudicotyledons</taxon>
        <taxon>Gunneridae</taxon>
        <taxon>Pentapetalae</taxon>
        <taxon>rosids</taxon>
        <taxon>Vitales</taxon>
        <taxon>Vitaceae</taxon>
        <taxon>Viteae</taxon>
        <taxon>Vitis</taxon>
    </lineage>
</organism>
<dbReference type="PANTHER" id="PTHR31917:SF101">
    <property type="entry name" value="OS07G0607300 PROTEIN"/>
    <property type="match status" value="1"/>
</dbReference>
<dbReference type="Pfam" id="PF01426">
    <property type="entry name" value="BAH"/>
    <property type="match status" value="1"/>
</dbReference>
<feature type="domain" description="BAH" evidence="2">
    <location>
        <begin position="168"/>
        <end position="287"/>
    </location>
</feature>
<dbReference type="Gene3D" id="2.30.30.490">
    <property type="match status" value="1"/>
</dbReference>
<dbReference type="InterPro" id="IPR043151">
    <property type="entry name" value="BAH_sf"/>
</dbReference>
<dbReference type="InterPro" id="IPR008395">
    <property type="entry name" value="Agenet-like_dom"/>
</dbReference>
<feature type="region of interest" description="Disordered" evidence="1">
    <location>
        <begin position="737"/>
        <end position="799"/>
    </location>
</feature>
<dbReference type="Pfam" id="PF05641">
    <property type="entry name" value="Agenet"/>
    <property type="match status" value="1"/>
</dbReference>
<evidence type="ECO:0000313" key="3">
    <source>
        <dbReference type="EMBL" id="RVW50169.1"/>
    </source>
</evidence>
<dbReference type="InterPro" id="IPR014002">
    <property type="entry name" value="Agenet_dom_plant"/>
</dbReference>
<comment type="caution">
    <text evidence="3">The sequence shown here is derived from an EMBL/GenBank/DDBJ whole genome shotgun (WGS) entry which is preliminary data.</text>
</comment>
<feature type="region of interest" description="Disordered" evidence="1">
    <location>
        <begin position="312"/>
        <end position="337"/>
    </location>
</feature>
<evidence type="ECO:0000256" key="1">
    <source>
        <dbReference type="SAM" id="MobiDB-lite"/>
    </source>
</evidence>
<sequence>MSANGQCFVEWKEQFVSQERGHRVVHYFLKDSAGNFILAVVGTERSVRHMFYVVADEFLNAYGSENSVHAGFKWRSRREVVDWLTSMLSKQHLPGDGSESPSNDLTQGLGSSQFAMTGFGARRAHMPDYTGRFARNLEGHDSDIVWSGVAWTCGKQLKHYPSFCRNGTTIVIQSFVFVMAKEEDHYLAYLEDMYEDRKGQKKVRVRWFHHNQEVKGVIPLRNPHPKEVFITPYAQVISAECVDGPAIVLTPEHYEKCLAAFPHAFLSRVHLCFRQFRSHRVKPFDLSKLRGYFDQAILSCLDLNPLQKPNSDCYGPTAEEDEELSPGDNVKQGAKRTRSCRGRQRFVNDRSCARIPRRGSQMMMYESPHMNLKYDLLSRRLLSQKHVEPHPWPNPLFKVDEKIELLCQDSGIRGCWFRCTVLRICRKQMKVRYVDVQDEDGCGNLELFSNWIKSGMSSSGIPGYNLGPILINPVFPKSKYTLAPFFPPLVVKTSSLKSHISRMTCHQEDWISYVYLLVPVMCWEHLNACSPFGINVFFLMSISTLLDIVLGNIGGWQVNSVSTQHCQPENLVLVLAVMHSNSVMNRKLFPGEMLGPPTIRPAPSSTQTDVALKVGTPVDAWWSDGWWEGVITEANNLGDGPLQVYIPGENLFLNMHSKDLRISRDWVGNQWVDIEAKPDILSAIYAAISPDAKISTSLISSKDAAVLCPIAPISTMQNVVEDKLDLAAPVSSYGFPEDMDCVNEMKQPSREDGGGGNDADHVNDSHNNDNLDEAHGDDNDENNNNDEDDHNDGDDNDCELDLEDFETARQKCVAVELMEVVA</sequence>
<dbReference type="SMART" id="SM00743">
    <property type="entry name" value="Agenet"/>
    <property type="match status" value="1"/>
</dbReference>
<dbReference type="InterPro" id="IPR001025">
    <property type="entry name" value="BAH_dom"/>
</dbReference>
<name>A0A438ER03_VITVI</name>
<gene>
    <name evidence="3" type="ORF">CK203_104346</name>
</gene>
<dbReference type="EMBL" id="QGNW01001207">
    <property type="protein sequence ID" value="RVW50169.1"/>
    <property type="molecule type" value="Genomic_DNA"/>
</dbReference>
<dbReference type="CDD" id="cd04721">
    <property type="entry name" value="BAH_plant_1"/>
    <property type="match status" value="1"/>
</dbReference>
<evidence type="ECO:0000313" key="4">
    <source>
        <dbReference type="Proteomes" id="UP000288805"/>
    </source>
</evidence>
<reference evidence="3 4" key="1">
    <citation type="journal article" date="2018" name="PLoS Genet.">
        <title>Population sequencing reveals clonal diversity and ancestral inbreeding in the grapevine cultivar Chardonnay.</title>
        <authorList>
            <person name="Roach M.J."/>
            <person name="Johnson D.L."/>
            <person name="Bohlmann J."/>
            <person name="van Vuuren H.J."/>
            <person name="Jones S.J."/>
            <person name="Pretorius I.S."/>
            <person name="Schmidt S.A."/>
            <person name="Borneman A.R."/>
        </authorList>
    </citation>
    <scope>NUCLEOTIDE SEQUENCE [LARGE SCALE GENOMIC DNA]</scope>
    <source>
        <strain evidence="4">cv. Chardonnay</strain>
        <tissue evidence="3">Leaf</tissue>
    </source>
</reference>